<accession>D1C124</accession>
<evidence type="ECO:0000313" key="2">
    <source>
        <dbReference type="EMBL" id="ACZ37941.1"/>
    </source>
</evidence>
<dbReference type="STRING" id="479434.Sthe_0503"/>
<keyword evidence="1" id="KW-0812">Transmembrane</keyword>
<evidence type="ECO:0000256" key="1">
    <source>
        <dbReference type="SAM" id="Phobius"/>
    </source>
</evidence>
<dbReference type="InParanoid" id="D1C124"/>
<dbReference type="Proteomes" id="UP000002027">
    <property type="component" value="Chromosome 1"/>
</dbReference>
<dbReference type="EMBL" id="CP001823">
    <property type="protein sequence ID" value="ACZ37941.1"/>
    <property type="molecule type" value="Genomic_DNA"/>
</dbReference>
<dbReference type="AlphaFoldDB" id="D1C124"/>
<gene>
    <name evidence="2" type="ordered locus">Sthe_0503</name>
</gene>
<keyword evidence="1" id="KW-0472">Membrane</keyword>
<reference evidence="3" key="1">
    <citation type="submission" date="2009-11" db="EMBL/GenBank/DDBJ databases">
        <title>The complete chromosome 1 of Sphaerobacter thermophilus DSM 20745.</title>
        <authorList>
            <person name="Lucas S."/>
            <person name="Copeland A."/>
            <person name="Lapidus A."/>
            <person name="Glavina del Rio T."/>
            <person name="Dalin E."/>
            <person name="Tice H."/>
            <person name="Bruce D."/>
            <person name="Goodwin L."/>
            <person name="Pitluck S."/>
            <person name="Kyrpides N."/>
            <person name="Mavromatis K."/>
            <person name="Ivanova N."/>
            <person name="Mikhailova N."/>
            <person name="LaButti K.M."/>
            <person name="Clum A."/>
            <person name="Sun H.I."/>
            <person name="Brettin T."/>
            <person name="Detter J.C."/>
            <person name="Han C."/>
            <person name="Larimer F."/>
            <person name="Land M."/>
            <person name="Hauser L."/>
            <person name="Markowitz V."/>
            <person name="Cheng J.F."/>
            <person name="Hugenholtz P."/>
            <person name="Woyke T."/>
            <person name="Wu D."/>
            <person name="Steenblock K."/>
            <person name="Schneider S."/>
            <person name="Pukall R."/>
            <person name="Goeker M."/>
            <person name="Klenk H.P."/>
            <person name="Eisen J.A."/>
        </authorList>
    </citation>
    <scope>NUCLEOTIDE SEQUENCE [LARGE SCALE GENOMIC DNA]</scope>
    <source>
        <strain evidence="3">ATCC 49802 / DSM 20745 / S 6022</strain>
    </source>
</reference>
<protein>
    <submittedName>
        <fullName evidence="2">Uncharacterized protein</fullName>
    </submittedName>
</protein>
<dbReference type="HOGENOM" id="CLU_2810252_0_0_0"/>
<proteinExistence type="predicted"/>
<reference evidence="2 3" key="2">
    <citation type="journal article" date="2010" name="Stand. Genomic Sci.">
        <title>Complete genome sequence of Desulfohalobium retbaense type strain (HR(100)).</title>
        <authorList>
            <person name="Spring S."/>
            <person name="Nolan M."/>
            <person name="Lapidus A."/>
            <person name="Glavina Del Rio T."/>
            <person name="Copeland A."/>
            <person name="Tice H."/>
            <person name="Cheng J.F."/>
            <person name="Lucas S."/>
            <person name="Land M."/>
            <person name="Chen F."/>
            <person name="Bruce D."/>
            <person name="Goodwin L."/>
            <person name="Pitluck S."/>
            <person name="Ivanova N."/>
            <person name="Mavromatis K."/>
            <person name="Mikhailova N."/>
            <person name="Pati A."/>
            <person name="Chen A."/>
            <person name="Palaniappan K."/>
            <person name="Hauser L."/>
            <person name="Chang Y.J."/>
            <person name="Jeffries C.D."/>
            <person name="Munk C."/>
            <person name="Kiss H."/>
            <person name="Chain P."/>
            <person name="Han C."/>
            <person name="Brettin T."/>
            <person name="Detter J.C."/>
            <person name="Schuler E."/>
            <person name="Goker M."/>
            <person name="Rohde M."/>
            <person name="Bristow J."/>
            <person name="Eisen J.A."/>
            <person name="Markowitz V."/>
            <person name="Hugenholtz P."/>
            <person name="Kyrpides N.C."/>
            <person name="Klenk H.P."/>
        </authorList>
    </citation>
    <scope>NUCLEOTIDE SEQUENCE [LARGE SCALE GENOMIC DNA]</scope>
    <source>
        <strain evidence="3">ATCC 49802 / DSM 20745 / S 6022</strain>
    </source>
</reference>
<dbReference type="KEGG" id="sti:Sthe_0503"/>
<dbReference type="RefSeq" id="WP_012870988.1">
    <property type="nucleotide sequence ID" value="NC_013523.1"/>
</dbReference>
<feature type="transmembrane region" description="Helical" evidence="1">
    <location>
        <begin position="40"/>
        <end position="61"/>
    </location>
</feature>
<organism evidence="2 3">
    <name type="scientific">Sphaerobacter thermophilus (strain ATCC 49802 / DSM 20745 / KCCM 41009 / NCIMB 13125 / S 6022)</name>
    <dbReference type="NCBI Taxonomy" id="479434"/>
    <lineage>
        <taxon>Bacteria</taxon>
        <taxon>Pseudomonadati</taxon>
        <taxon>Thermomicrobiota</taxon>
        <taxon>Thermomicrobia</taxon>
        <taxon>Sphaerobacterales</taxon>
        <taxon>Sphaerobacterineae</taxon>
        <taxon>Sphaerobacteraceae</taxon>
        <taxon>Sphaerobacter</taxon>
    </lineage>
</organism>
<keyword evidence="1" id="KW-1133">Transmembrane helix</keyword>
<sequence>MVGSSWLIADAVIIGIFLLLIGIVWLACARRAGGRLPPGADLVPGALIGLLLLAFALLMLWSMPAMG</sequence>
<name>D1C124_SPHTD</name>
<evidence type="ECO:0000313" key="3">
    <source>
        <dbReference type="Proteomes" id="UP000002027"/>
    </source>
</evidence>
<feature type="transmembrane region" description="Helical" evidence="1">
    <location>
        <begin position="6"/>
        <end position="28"/>
    </location>
</feature>
<keyword evidence="3" id="KW-1185">Reference proteome</keyword>